<name>A0A080LWK3_9PROT</name>
<dbReference type="Gene3D" id="1.20.5.780">
    <property type="entry name" value="Single helix bin"/>
    <property type="match status" value="1"/>
</dbReference>
<comment type="caution">
    <text evidence="7">The sequence shown here is derived from an EMBL/GenBank/DDBJ whole genome shotgun (WGS) entry which is preliminary data.</text>
</comment>
<keyword evidence="3" id="KW-0805">Transcription regulation</keyword>
<keyword evidence="1" id="KW-0678">Repressor</keyword>
<evidence type="ECO:0000313" key="8">
    <source>
        <dbReference type="Proteomes" id="UP000020077"/>
    </source>
</evidence>
<dbReference type="Proteomes" id="UP000020077">
    <property type="component" value="Unassembled WGS sequence"/>
</dbReference>
<evidence type="ECO:0000256" key="4">
    <source>
        <dbReference type="ARBA" id="ARBA00023125"/>
    </source>
</evidence>
<dbReference type="InterPro" id="IPR014795">
    <property type="entry name" value="TacA_1-like"/>
</dbReference>
<gene>
    <name evidence="7" type="ORF">AW09_001735</name>
</gene>
<evidence type="ECO:0000256" key="2">
    <source>
        <dbReference type="ARBA" id="ARBA00022649"/>
    </source>
</evidence>
<dbReference type="GO" id="GO:0003677">
    <property type="term" value="F:DNA binding"/>
    <property type="evidence" value="ECO:0007669"/>
    <property type="project" value="UniProtKB-KW"/>
</dbReference>
<dbReference type="AlphaFoldDB" id="A0A080LWK3"/>
<reference evidence="7 8" key="1">
    <citation type="submission" date="2014-02" db="EMBL/GenBank/DDBJ databases">
        <title>Expanding our view of genomic diversity in Candidatus Accumulibacter clades.</title>
        <authorList>
            <person name="Skennerton C.T."/>
            <person name="Barr J.J."/>
            <person name="Slater F.R."/>
            <person name="Bond P.L."/>
            <person name="Tyson G.W."/>
        </authorList>
    </citation>
    <scope>NUCLEOTIDE SEQUENCE [LARGE SCALE GENOMIC DNA]</scope>
    <source>
        <strain evidence="8">BA-91</strain>
    </source>
</reference>
<evidence type="ECO:0000256" key="1">
    <source>
        <dbReference type="ARBA" id="ARBA00022491"/>
    </source>
</evidence>
<dbReference type="Pfam" id="PF08681">
    <property type="entry name" value="TacA1"/>
    <property type="match status" value="1"/>
</dbReference>
<comment type="similarity">
    <text evidence="6">Belongs to the TacA antitoxin family.</text>
</comment>
<keyword evidence="5" id="KW-0804">Transcription</keyword>
<accession>A0A080LWK3</accession>
<organism evidence="7 8">
    <name type="scientific">Candidatus Accumulibacter phosphatis</name>
    <dbReference type="NCBI Taxonomy" id="327160"/>
    <lineage>
        <taxon>Bacteria</taxon>
        <taxon>Pseudomonadati</taxon>
        <taxon>Pseudomonadota</taxon>
        <taxon>Betaproteobacteria</taxon>
        <taxon>Candidatus Accumulibacter</taxon>
    </lineage>
</organism>
<keyword evidence="4" id="KW-0238">DNA-binding</keyword>
<evidence type="ECO:0000313" key="7">
    <source>
        <dbReference type="EMBL" id="KFB73048.1"/>
    </source>
</evidence>
<evidence type="ECO:0000256" key="6">
    <source>
        <dbReference type="ARBA" id="ARBA00049988"/>
    </source>
</evidence>
<dbReference type="PANTHER" id="PTHR35401:SF1">
    <property type="entry name" value="CYTOPLASMIC PROTEIN"/>
    <property type="match status" value="1"/>
</dbReference>
<evidence type="ECO:0000256" key="5">
    <source>
        <dbReference type="ARBA" id="ARBA00023163"/>
    </source>
</evidence>
<sequence>MRDAAINLRALPEQRDLIDYAARLLGKNRSDFMLEAACDRAQSVVLDQLFFNLDADKFRQFTAMLDAPPARNPGLGRLMAVEAPWEAEATQA</sequence>
<dbReference type="InterPro" id="IPR010985">
    <property type="entry name" value="Ribbon_hlx_hlx"/>
</dbReference>
<keyword evidence="2" id="KW-1277">Toxin-antitoxin system</keyword>
<protein>
    <recommendedName>
        <fullName evidence="9">Toxin-antitoxin system protein</fullName>
    </recommendedName>
</protein>
<dbReference type="SUPFAM" id="SSF47598">
    <property type="entry name" value="Ribbon-helix-helix"/>
    <property type="match status" value="1"/>
</dbReference>
<dbReference type="PANTHER" id="PTHR35401">
    <property type="entry name" value="COPG FAMILY HELIX-TURN-HELIX PROTEIN-RELATED-RELATED"/>
    <property type="match status" value="1"/>
</dbReference>
<proteinExistence type="inferred from homology"/>
<dbReference type="GO" id="GO:0006355">
    <property type="term" value="P:regulation of DNA-templated transcription"/>
    <property type="evidence" value="ECO:0007669"/>
    <property type="project" value="InterPro"/>
</dbReference>
<evidence type="ECO:0000256" key="3">
    <source>
        <dbReference type="ARBA" id="ARBA00023015"/>
    </source>
</evidence>
<evidence type="ECO:0008006" key="9">
    <source>
        <dbReference type="Google" id="ProtNLM"/>
    </source>
</evidence>
<dbReference type="EMBL" id="JDVG02000295">
    <property type="protein sequence ID" value="KFB73048.1"/>
    <property type="molecule type" value="Genomic_DNA"/>
</dbReference>